<dbReference type="EMBL" id="LAVV01006625">
    <property type="protein sequence ID" value="KNZ59052.1"/>
    <property type="molecule type" value="Genomic_DNA"/>
</dbReference>
<keyword evidence="1" id="KW-0812">Transmembrane</keyword>
<evidence type="ECO:0000256" key="1">
    <source>
        <dbReference type="SAM" id="Phobius"/>
    </source>
</evidence>
<evidence type="ECO:0000313" key="3">
    <source>
        <dbReference type="Proteomes" id="UP000037035"/>
    </source>
</evidence>
<feature type="transmembrane region" description="Helical" evidence="1">
    <location>
        <begin position="502"/>
        <end position="525"/>
    </location>
</feature>
<organism evidence="2 3">
    <name type="scientific">Puccinia sorghi</name>
    <dbReference type="NCBI Taxonomy" id="27349"/>
    <lineage>
        <taxon>Eukaryota</taxon>
        <taxon>Fungi</taxon>
        <taxon>Dikarya</taxon>
        <taxon>Basidiomycota</taxon>
        <taxon>Pucciniomycotina</taxon>
        <taxon>Pucciniomycetes</taxon>
        <taxon>Pucciniales</taxon>
        <taxon>Pucciniaceae</taxon>
        <taxon>Puccinia</taxon>
    </lineage>
</organism>
<name>A0A0L6VES0_9BASI</name>
<reference evidence="2 3" key="1">
    <citation type="submission" date="2015-08" db="EMBL/GenBank/DDBJ databases">
        <title>Next Generation Sequencing and Analysis of the Genome of Puccinia sorghi L Schw, the Causal Agent of Maize Common Rust.</title>
        <authorList>
            <person name="Rochi L."/>
            <person name="Burguener G."/>
            <person name="Darino M."/>
            <person name="Turjanski A."/>
            <person name="Kreff E."/>
            <person name="Dieguez M.J."/>
            <person name="Sacco F."/>
        </authorList>
    </citation>
    <scope>NUCLEOTIDE SEQUENCE [LARGE SCALE GENOMIC DNA]</scope>
    <source>
        <strain evidence="2 3">RO10H11247</strain>
    </source>
</reference>
<keyword evidence="3" id="KW-1185">Reference proteome</keyword>
<protein>
    <submittedName>
        <fullName evidence="2">Uncharacterized protein</fullName>
    </submittedName>
</protein>
<accession>A0A0L6VES0</accession>
<sequence length="666" mass="75691">MALDSELQNDLIIHHKALRCHDDTIMELLDDRILSYSHHQKSLWHSEYPPPNLEVVLPFPHFHHFAPLEPFSTISPWEMSSTACQLIFSNVFLSPLCQNKFSRAVTPFSLICISNKLGFTANLIAFWVGELDLIFTFVVSHLVSRYSIPIELTFKLTHAKSDCNTCGVVLHMRLAEMSSPIRMLQCHIPPCENCAVSVPKHLHIQTCGHHPNLATPVSASLLRPPSRTTLVHPILLRWLLEPPKPKPPSYSLPAFSPLLKKVCSFWLTKAKLNPLSQTKILKILYFVYFGPPQLSAFWMAAWLEHAACQLQAVEQVFFEVWIDRKSADLNQEINSLCSFCLVVFLLPKALSSLNLVSTIEIKLFFSILQQTLQQTMIGFPESLEYKTINASSFILYLLYQIPCLLLERQPGHSLAAPTCWPNGDQCCQEAGGFWLWGDDTLGSYLWHEMEKEPKKTKVFYVVIQQKGYNREAGHSLSLSVPFNKKERRLKCPPRKFVSFNTVYLHAIIIPFVSLCLSHITICVELRGKRKKKNLKQFMLSCKHNIQKEHSPSPHCFRDARSRNTLIHTDALPQFTASLTTPFLKEASNFVSQERDSCKGSAISVSFLGGSLLLQHISCASPTRRQTQKKMVLDGTGGTHPSNNDSLIFLKCNPPFCGRERKRKMNE</sequence>
<dbReference type="Proteomes" id="UP000037035">
    <property type="component" value="Unassembled WGS sequence"/>
</dbReference>
<keyword evidence="1" id="KW-0472">Membrane</keyword>
<dbReference type="VEuPathDB" id="FungiDB:VP01_1809g1"/>
<evidence type="ECO:0000313" key="2">
    <source>
        <dbReference type="EMBL" id="KNZ59052.1"/>
    </source>
</evidence>
<gene>
    <name evidence="2" type="ORF">VP01_1809g1</name>
</gene>
<comment type="caution">
    <text evidence="2">The sequence shown here is derived from an EMBL/GenBank/DDBJ whole genome shotgun (WGS) entry which is preliminary data.</text>
</comment>
<proteinExistence type="predicted"/>
<dbReference type="AlphaFoldDB" id="A0A0L6VES0"/>
<keyword evidence="1" id="KW-1133">Transmembrane helix</keyword>